<dbReference type="SUPFAM" id="SSF52540">
    <property type="entry name" value="P-loop containing nucleoside triphosphate hydrolases"/>
    <property type="match status" value="1"/>
</dbReference>
<keyword evidence="5" id="KW-0963">Cytoplasm</keyword>
<evidence type="ECO:0000313" key="18">
    <source>
        <dbReference type="Proteomes" id="UP000290572"/>
    </source>
</evidence>
<dbReference type="GO" id="GO:0005829">
    <property type="term" value="C:cytosol"/>
    <property type="evidence" value="ECO:0007669"/>
    <property type="project" value="UniProtKB-SubCell"/>
</dbReference>
<dbReference type="GO" id="GO:0004843">
    <property type="term" value="F:cysteine-type deubiquitinase activity"/>
    <property type="evidence" value="ECO:0007669"/>
    <property type="project" value="UniProtKB-EC"/>
</dbReference>
<evidence type="ECO:0000259" key="16">
    <source>
        <dbReference type="PROSITE" id="PS51830"/>
    </source>
</evidence>
<evidence type="ECO:0000256" key="12">
    <source>
        <dbReference type="ARBA" id="ARBA00037957"/>
    </source>
</evidence>
<evidence type="ECO:0000256" key="8">
    <source>
        <dbReference type="ARBA" id="ARBA00022786"/>
    </source>
</evidence>
<dbReference type="Gene3D" id="1.10.533.10">
    <property type="entry name" value="Death Domain, Fas"/>
    <property type="match status" value="1"/>
</dbReference>
<dbReference type="Pfam" id="PF05729">
    <property type="entry name" value="NACHT"/>
    <property type="match status" value="1"/>
</dbReference>
<dbReference type="GO" id="GO:0006508">
    <property type="term" value="P:proteolysis"/>
    <property type="evidence" value="ECO:0007669"/>
    <property type="project" value="UniProtKB-KW"/>
</dbReference>
<comment type="similarity">
    <text evidence="12">Belongs to the PC-esterase family.</text>
</comment>
<dbReference type="InterPro" id="IPR007111">
    <property type="entry name" value="NACHT_NTPase"/>
</dbReference>
<dbReference type="SUPFAM" id="SSF52266">
    <property type="entry name" value="SGNH hydrolase"/>
    <property type="match status" value="1"/>
</dbReference>
<evidence type="ECO:0000313" key="17">
    <source>
        <dbReference type="EMBL" id="RXN21561.1"/>
    </source>
</evidence>
<feature type="domain" description="OTU" evidence="13">
    <location>
        <begin position="1450"/>
        <end position="1641"/>
    </location>
</feature>
<keyword evidence="7" id="KW-0547">Nucleotide-binding</keyword>
<feature type="domain" description="FIIND" evidence="16">
    <location>
        <begin position="908"/>
        <end position="997"/>
    </location>
</feature>
<comment type="similarity">
    <text evidence="3">Belongs to the peptidase C65 family.</text>
</comment>
<dbReference type="PANTHER" id="PTHR14469:SF0">
    <property type="entry name" value="FAMILY WITH SEQUENCE SIMILARITY 113"/>
    <property type="match status" value="1"/>
</dbReference>
<organism evidence="17 18">
    <name type="scientific">Labeo rohita</name>
    <name type="common">Indian major carp</name>
    <name type="synonym">Cyprinus rohita</name>
    <dbReference type="NCBI Taxonomy" id="84645"/>
    <lineage>
        <taxon>Eukaryota</taxon>
        <taxon>Metazoa</taxon>
        <taxon>Chordata</taxon>
        <taxon>Craniata</taxon>
        <taxon>Vertebrata</taxon>
        <taxon>Euteleostomi</taxon>
        <taxon>Actinopterygii</taxon>
        <taxon>Neopterygii</taxon>
        <taxon>Teleostei</taxon>
        <taxon>Ostariophysi</taxon>
        <taxon>Cypriniformes</taxon>
        <taxon>Cyprinidae</taxon>
        <taxon>Labeoninae</taxon>
        <taxon>Labeonini</taxon>
        <taxon>Labeo</taxon>
    </lineage>
</organism>
<dbReference type="Pfam" id="PF13553">
    <property type="entry name" value="FIIND"/>
    <property type="match status" value="1"/>
</dbReference>
<dbReference type="InterPro" id="IPR004020">
    <property type="entry name" value="DAPIN"/>
</dbReference>
<feature type="domain" description="NACHT" evidence="15">
    <location>
        <begin position="47"/>
        <end position="168"/>
    </location>
</feature>
<evidence type="ECO:0007829" key="19">
    <source>
        <dbReference type="PeptideAtlas" id="A0A498MKG8"/>
    </source>
</evidence>
<dbReference type="Proteomes" id="UP000290572">
    <property type="component" value="Unassembled WGS sequence"/>
</dbReference>
<dbReference type="Pfam" id="PF13516">
    <property type="entry name" value="LRR_6"/>
    <property type="match status" value="2"/>
</dbReference>
<keyword evidence="9" id="KW-0378">Hydrolase</keyword>
<evidence type="ECO:0000256" key="5">
    <source>
        <dbReference type="ARBA" id="ARBA00022490"/>
    </source>
</evidence>
<evidence type="ECO:0000256" key="7">
    <source>
        <dbReference type="ARBA" id="ARBA00022741"/>
    </source>
</evidence>
<dbReference type="Gene3D" id="3.30.200.60">
    <property type="entry name" value="Peptidase C65 Otubain, subdomain 1"/>
    <property type="match status" value="1"/>
</dbReference>
<dbReference type="PROSITE" id="PS50837">
    <property type="entry name" value="NACHT"/>
    <property type="match status" value="1"/>
</dbReference>
<dbReference type="InterPro" id="IPR027417">
    <property type="entry name" value="P-loop_NTPase"/>
</dbReference>
<protein>
    <recommendedName>
        <fullName evidence="4">ubiquitinyl hydrolase 1</fullName>
        <ecNumber evidence="4">3.4.19.12</ecNumber>
    </recommendedName>
</protein>
<dbReference type="Gene3D" id="3.40.50.300">
    <property type="entry name" value="P-loop containing nucleotide triphosphate hydrolases"/>
    <property type="match status" value="1"/>
</dbReference>
<dbReference type="GO" id="GO:0005524">
    <property type="term" value="F:ATP binding"/>
    <property type="evidence" value="ECO:0007669"/>
    <property type="project" value="UniProtKB-KW"/>
</dbReference>
<keyword evidence="10" id="KW-0788">Thiol protease</keyword>
<dbReference type="Pfam" id="PF10275">
    <property type="entry name" value="Peptidase_C65"/>
    <property type="match status" value="1"/>
</dbReference>
<evidence type="ECO:0000259" key="14">
    <source>
        <dbReference type="PROSITE" id="PS50824"/>
    </source>
</evidence>
<keyword evidence="11" id="KW-0067">ATP-binding</keyword>
<dbReference type="InterPro" id="IPR036514">
    <property type="entry name" value="SGNH_hydro_sf"/>
</dbReference>
<feature type="domain" description="Pyrin" evidence="14">
    <location>
        <begin position="1016"/>
        <end position="1103"/>
    </location>
</feature>
<keyword evidence="6" id="KW-0645">Protease</keyword>
<dbReference type="FunFam" id="1.20.1300.20:FF:000001">
    <property type="entry name" value="Ubiquitin thioesterase OTUB1"/>
    <property type="match status" value="1"/>
</dbReference>
<dbReference type="InterPro" id="IPR011029">
    <property type="entry name" value="DEATH-like_dom_sf"/>
</dbReference>
<dbReference type="EC" id="3.4.19.12" evidence="4"/>
<gene>
    <name evidence="17" type="ORF">ROHU_024140</name>
</gene>
<dbReference type="STRING" id="84645.A0A498MKG8"/>
<evidence type="ECO:0000256" key="11">
    <source>
        <dbReference type="ARBA" id="ARBA00022840"/>
    </source>
</evidence>
<dbReference type="InterPro" id="IPR025307">
    <property type="entry name" value="FIIND_dom"/>
</dbReference>
<evidence type="ECO:0000256" key="10">
    <source>
        <dbReference type="ARBA" id="ARBA00022807"/>
    </source>
</evidence>
<proteinExistence type="evidence at protein level"/>
<evidence type="ECO:0000256" key="9">
    <source>
        <dbReference type="ARBA" id="ARBA00022801"/>
    </source>
</evidence>
<dbReference type="CDD" id="cd22763">
    <property type="entry name" value="OTUB1"/>
    <property type="match status" value="1"/>
</dbReference>
<dbReference type="EMBL" id="QBIY01012612">
    <property type="protein sequence ID" value="RXN21561.1"/>
    <property type="molecule type" value="Genomic_DNA"/>
</dbReference>
<evidence type="ECO:0000259" key="13">
    <source>
        <dbReference type="PROSITE" id="PS50802"/>
    </source>
</evidence>
<evidence type="ECO:0000256" key="4">
    <source>
        <dbReference type="ARBA" id="ARBA00012759"/>
    </source>
</evidence>
<evidence type="ECO:0000256" key="2">
    <source>
        <dbReference type="ARBA" id="ARBA00004514"/>
    </source>
</evidence>
<keyword evidence="19" id="KW-1267">Proteomics identification</keyword>
<dbReference type="PROSITE" id="PS51830">
    <property type="entry name" value="FIIND"/>
    <property type="match status" value="1"/>
</dbReference>
<dbReference type="Gene3D" id="3.80.10.10">
    <property type="entry name" value="Ribonuclease Inhibitor"/>
    <property type="match status" value="1"/>
</dbReference>
<dbReference type="SUPFAM" id="SSF52047">
    <property type="entry name" value="RNI-like"/>
    <property type="match status" value="1"/>
</dbReference>
<comment type="subcellular location">
    <subcellularLocation>
        <location evidence="2">Cytoplasm</location>
        <location evidence="2">Cytosol</location>
    </subcellularLocation>
</comment>
<comment type="caution">
    <text evidence="17">The sequence shown here is derived from an EMBL/GenBank/DDBJ whole genome shotgun (WGS) entry which is preliminary data.</text>
</comment>
<dbReference type="PROSITE" id="PS50802">
    <property type="entry name" value="OTU"/>
    <property type="match status" value="1"/>
</dbReference>
<dbReference type="InterPro" id="IPR019400">
    <property type="entry name" value="Peptidase_C65_otubain"/>
</dbReference>
<dbReference type="SUPFAM" id="SSF54001">
    <property type="entry name" value="Cysteine proteinases"/>
    <property type="match status" value="1"/>
</dbReference>
<comment type="catalytic activity">
    <reaction evidence="1">
        <text>Thiol-dependent hydrolysis of ester, thioester, amide, peptide and isopeptide bonds formed by the C-terminal Gly of ubiquitin (a 76-residue protein attached to proteins as an intracellular targeting signal).</text>
        <dbReference type="EC" id="3.4.19.12"/>
    </reaction>
</comment>
<evidence type="ECO:0000256" key="6">
    <source>
        <dbReference type="ARBA" id="ARBA00022670"/>
    </source>
</evidence>
<dbReference type="Pfam" id="PF02758">
    <property type="entry name" value="PYRIN"/>
    <property type="match status" value="1"/>
</dbReference>
<dbReference type="InterPro" id="IPR038765">
    <property type="entry name" value="Papain-like_cys_pep_sf"/>
</dbReference>
<dbReference type="Gene3D" id="3.40.50.1110">
    <property type="entry name" value="SGNH hydrolase"/>
    <property type="match status" value="1"/>
</dbReference>
<evidence type="ECO:0000259" key="15">
    <source>
        <dbReference type="PROSITE" id="PS50837"/>
    </source>
</evidence>
<evidence type="ECO:0000256" key="1">
    <source>
        <dbReference type="ARBA" id="ARBA00000707"/>
    </source>
</evidence>
<keyword evidence="8" id="KW-0833">Ubl conjugation pathway</keyword>
<dbReference type="Gene3D" id="1.20.1300.20">
    <property type="entry name" value="Peptidase C65 Otubain, subdomain 2"/>
    <property type="match status" value="1"/>
</dbReference>
<reference evidence="17 18" key="1">
    <citation type="submission" date="2018-03" db="EMBL/GenBank/DDBJ databases">
        <title>Draft genome sequence of Rohu Carp (Labeo rohita).</title>
        <authorList>
            <person name="Das P."/>
            <person name="Kushwaha B."/>
            <person name="Joshi C.G."/>
            <person name="Kumar D."/>
            <person name="Nagpure N.S."/>
            <person name="Sahoo L."/>
            <person name="Das S.P."/>
            <person name="Bit A."/>
            <person name="Patnaik S."/>
            <person name="Meher P.K."/>
            <person name="Jayasankar P."/>
            <person name="Koringa P.G."/>
            <person name="Patel N.V."/>
            <person name="Hinsu A.T."/>
            <person name="Kumar R."/>
            <person name="Pandey M."/>
            <person name="Agarwal S."/>
            <person name="Srivastava S."/>
            <person name="Singh M."/>
            <person name="Iquebal M.A."/>
            <person name="Jaiswal S."/>
            <person name="Angadi U.B."/>
            <person name="Kumar N."/>
            <person name="Raza M."/>
            <person name="Shah T.M."/>
            <person name="Rai A."/>
            <person name="Jena J.K."/>
        </authorList>
    </citation>
    <scope>NUCLEOTIDE SEQUENCE [LARGE SCALE GENOMIC DNA]</scope>
    <source>
        <strain evidence="17">DASCIFA01</strain>
        <tissue evidence="17">Testis</tissue>
    </source>
</reference>
<dbReference type="InterPro" id="IPR042468">
    <property type="entry name" value="Peptidase_C65_otubain_sub1"/>
</dbReference>
<dbReference type="InterPro" id="IPR042467">
    <property type="entry name" value="Peptidase_C65_otubain_sub2"/>
</dbReference>
<keyword evidence="18" id="KW-1185">Reference proteome</keyword>
<dbReference type="InterPro" id="IPR003323">
    <property type="entry name" value="OTU_dom"/>
</dbReference>
<accession>A0A498MKG8</accession>
<evidence type="ECO:0000256" key="3">
    <source>
        <dbReference type="ARBA" id="ARBA00006579"/>
    </source>
</evidence>
<dbReference type="InterPro" id="IPR032675">
    <property type="entry name" value="LRR_dom_sf"/>
</dbReference>
<sequence>MDTDCSTIAKLKKTKGSKKSRSKKLKTYIPTDKKMLSPKDLLMNDEKSILLVGKPGVGKTTVALEILRLWTEEKNIPVSYMFYFDEPLMRVFSQCPYPQTLKDLLFQKYTSPDEASDQVLENIESNSENVVIIFDGIMDVVGNSVIKQVMEKEFLKDAKVLTTCRPEAEDTGYLSDWRSYRVEVQGFNHKSIYEYFKWMLGTTDDTGALENPELFSLCSVPLYAFIVAACISVSPTEPRNKPFTVTEMYVRIFRFCMKQHGHQDVEHMDKYIKDHKWDVINLALASYQAMQARTVNLTVLDHEDKPVQNAFLTKQFCNPSTTTCKVYAFLHNTMQEFWAALYLVLYPDKISCVLDQCQNEEDGKYLKYIMSFLSGLLSDNVVELIKCLVPVEQIEATRVKHFQQIIDTFLYTKEQNQEGNWEQSVEADDILFVSRCLYEYQSPEACRLFLEKVQYELNLEDQTLDPYQCCIISYVVNQAVHRNIDLDLTDCSITDTGLKLLLSSLKNLKFLRIFPHQFKVAIETELFLQGAIYEMETDMLPSRLCKAVGSVFELLDKEEDISLSLLPQKISSQGCTYLFSNVKKLQTLSVWRVRNLNLSEFKIEPHWLICLLCHQGPLSIKISPRFVRAALKEIYQNRAGHQIVKLVKSSANLINLCMRELDSTDCKALCFALHYSDGVKLNLVNSAITNSETDSIVKLLHRVSELRVDRKLLLSFLHAFKNMEKQGYPVSSLLIALNHKLDFSCNSSLGSGRFGQENGDLLIMSRMDFTAISSAIKTSTCYTELILYNCQADDSALEILFPVLHKVHLHLDKSLLCQLLTLISNAPMAMSLQWASSLSKALGKELDLSDTSLNYRTCESLQLVLDEKEDLIHLNLSYCQITDACLDLLLPHLHKIMVLDLTGNDITDKGVLRFHQALEENSFTKTIWFQWKTEGLFMCSATRLVFGLKGSGCVEYSVVHWDMHLLINTRYEPAGPLFDIKAPLGEIYELHLPHCETHDNYAQVRSHTSENIQVNLTSKSWISVLCEIMEDLSTEHFKKLKYLMKHTAERVPIRSVRLEEAKERCELANLAVETWGFEESVKAIHAFMEKLPRNDDFVTDRLKPYGEFSFEEDCLVEGGRLAEMNNGTAYKEVRQYRTDHHLIRFYFVTRVFSRYMESILADFERGLKPDVVIVNSCVWDVSRYSREWAAEYRENLNKFFSRLKAMLPAESLVLWNMTMPLGKKIVGGFLVPEIQHMGPTLRFDVIEANYFGATLANQYGFDVLDLHFQFRFSLQHRMKDGVHWNAVAHRQITCLLLEHVAQAWGVELPNLDQLKADHPQLHENHTWKTATASAPARYQGPAWTQGQMMRQFDGFGSQFNSYGAQFCNDSIPPHLTAGYQSFEREPFYRGVNCLAYDEAIMAQQDRIQQEIATTNPLVSDRQDLSVLKGEYAAEDTIYQLKIKDLQKKYSYIRKTRPDGNCFYRAFGFAHLESLLDDSKELQRFKAVAAKSKLDLVNQGFTEFTIEDFHNTFMDLIEQCEKQQSLRELLNSFNDQSVSDYIVVYLRLLTSGYLQRENVFFQHFIEGGRSVKEFCQQEVEPMSKESDHIHIIALAQALNVPILVEYMDRGEGGTVNNHIFPEGSEPRIFLLYRPGHYDILYK</sequence>
<dbReference type="PANTHER" id="PTHR14469">
    <property type="entry name" value="SARCOMA ANTIGEN NY-SAR-23"/>
    <property type="match status" value="1"/>
</dbReference>
<name>A0A498MKG8_LABRO</name>
<dbReference type="InterPro" id="IPR001611">
    <property type="entry name" value="Leu-rich_rpt"/>
</dbReference>
<dbReference type="PROSITE" id="PS50824">
    <property type="entry name" value="DAPIN"/>
    <property type="match status" value="1"/>
</dbReference>